<dbReference type="GO" id="GO:0001681">
    <property type="term" value="F:sialate O-acetylesterase activity"/>
    <property type="evidence" value="ECO:0007669"/>
    <property type="project" value="InterPro"/>
</dbReference>
<dbReference type="Gene3D" id="2.60.40.10">
    <property type="entry name" value="Immunoglobulins"/>
    <property type="match status" value="1"/>
</dbReference>
<dbReference type="Gene3D" id="3.40.50.1110">
    <property type="entry name" value="SGNH hydrolase"/>
    <property type="match status" value="2"/>
</dbReference>
<dbReference type="EMBL" id="BDCO01000002">
    <property type="protein sequence ID" value="GAT33592.1"/>
    <property type="molecule type" value="Genomic_DNA"/>
</dbReference>
<evidence type="ECO:0000256" key="1">
    <source>
        <dbReference type="ARBA" id="ARBA00022801"/>
    </source>
</evidence>
<evidence type="ECO:0000313" key="4">
    <source>
        <dbReference type="Proteomes" id="UP000076023"/>
    </source>
</evidence>
<reference evidence="4" key="1">
    <citation type="journal article" date="2017" name="Genome Announc.">
        <title>Draft Genome Sequence of Terrimicrobium sacchariphilum NM-5T, a Facultative Anaerobic Soil Bacterium of the Class Spartobacteria.</title>
        <authorList>
            <person name="Qiu Y.L."/>
            <person name="Tourlousse D.M."/>
            <person name="Matsuura N."/>
            <person name="Ohashi A."/>
            <person name="Sekiguchi Y."/>
        </authorList>
    </citation>
    <scope>NUCLEOTIDE SEQUENCE [LARGE SCALE GENOMIC DNA]</scope>
    <source>
        <strain evidence="4">NM-5</strain>
    </source>
</reference>
<dbReference type="InterPro" id="IPR005181">
    <property type="entry name" value="SASA"/>
</dbReference>
<gene>
    <name evidence="3" type="ORF">TSACC_22009</name>
</gene>
<dbReference type="PANTHER" id="PTHR22901:SF0">
    <property type="entry name" value="SIALATE O-ACETYLESTERASE"/>
    <property type="match status" value="1"/>
</dbReference>
<dbReference type="Pfam" id="PF03629">
    <property type="entry name" value="SASA"/>
    <property type="match status" value="1"/>
</dbReference>
<dbReference type="SUPFAM" id="SSF49785">
    <property type="entry name" value="Galactose-binding domain-like"/>
    <property type="match status" value="1"/>
</dbReference>
<accession>A0A146G8F1</accession>
<protein>
    <submittedName>
        <fullName evidence="3">Sialate O-acetylesterase</fullName>
    </submittedName>
</protein>
<name>A0A146G8F1_TERSA</name>
<dbReference type="SUPFAM" id="SSF52266">
    <property type="entry name" value="SGNH hydrolase"/>
    <property type="match status" value="1"/>
</dbReference>
<dbReference type="GO" id="GO:0005975">
    <property type="term" value="P:carbohydrate metabolic process"/>
    <property type="evidence" value="ECO:0007669"/>
    <property type="project" value="TreeGrafter"/>
</dbReference>
<evidence type="ECO:0000259" key="2">
    <source>
        <dbReference type="Pfam" id="PF03629"/>
    </source>
</evidence>
<dbReference type="PANTHER" id="PTHR22901">
    <property type="entry name" value="SIALATE O-ACETYLESTERASE"/>
    <property type="match status" value="1"/>
</dbReference>
<comment type="caution">
    <text evidence="3">The sequence shown here is derived from an EMBL/GenBank/DDBJ whole genome shotgun (WGS) entry which is preliminary data.</text>
</comment>
<dbReference type="InterPro" id="IPR013783">
    <property type="entry name" value="Ig-like_fold"/>
</dbReference>
<keyword evidence="1" id="KW-0378">Hydrolase</keyword>
<keyword evidence="4" id="KW-1185">Reference proteome</keyword>
<organism evidence="3 4">
    <name type="scientific">Terrimicrobium sacchariphilum</name>
    <dbReference type="NCBI Taxonomy" id="690879"/>
    <lineage>
        <taxon>Bacteria</taxon>
        <taxon>Pseudomonadati</taxon>
        <taxon>Verrucomicrobiota</taxon>
        <taxon>Terrimicrobiia</taxon>
        <taxon>Terrimicrobiales</taxon>
        <taxon>Terrimicrobiaceae</taxon>
        <taxon>Terrimicrobium</taxon>
    </lineage>
</organism>
<sequence length="689" mass="75338">MQSSHLCDSWFLRVGSLILGGVLVCVSARAEITLPRIFSDHAVLQKSDSVPVWGKGTPGEAVTVTLDKAVAQTVVGEDGKWKVVLDLDTAGAGPHELIAQGKNTLTAHDVLVGEVWLCSGQSNMDFPLGAFPIAKTEVPVSANTNLRQFLVKRGSSADPLDEVEGEWMVAGPATAGKFSAVAYFFGKQLQRDISAPVGLINSALGGTMIEAWMSNDALAADPVLKEGAEKAQNDRRAFDQYSERYKKWQKKYGREDRKQGDPATFAGPDVDTSDWRPVTLPGFFAEAGLPEAGAIWVRRKVPAPSAPDITPRKGIDMFLDNIRDSNEVYWNGRRVGSSPIDSVVHRYGVKGEYVNEGENVLALRVFSAGESGGVAPGGSRFQGNHVPFKGEWLAKVEYAFPPLDKAAMDEFPKRPATPIDSQNVAGYLYNGMIHPLIPYAIRGVIWYQGEGNWNRGYQYRAAFPAMIADWRAKWGRGDLPFYYCQIANLGAHSKQPERTSAFAEVREAQSMALSLPNTGQAVLIDVGEEEDIHPADKMSVGDRLARIALAQTYGKAVVFSGPVFDSMTLEGDKARIRFKHAAPGLLARPMPETYAPNSKSGRMVPLVRNSPRSEIEGFAICGEDKKWEWANARIEGETVVVWADAVPKPVAVRYAWAQNPFCNLYNTAGLPANPFRTDDFPLASRNAKY</sequence>
<dbReference type="Proteomes" id="UP000076023">
    <property type="component" value="Unassembled WGS sequence"/>
</dbReference>
<dbReference type="InParanoid" id="A0A146G8F1"/>
<feature type="domain" description="Sialate O-acetylesterase" evidence="2">
    <location>
        <begin position="429"/>
        <end position="546"/>
    </location>
</feature>
<dbReference type="InterPro" id="IPR039329">
    <property type="entry name" value="SIAE"/>
</dbReference>
<dbReference type="RefSeq" id="WP_075079312.1">
    <property type="nucleotide sequence ID" value="NZ_BDCO01000002.1"/>
</dbReference>
<dbReference type="STRING" id="690879.TSACC_22009"/>
<dbReference type="AlphaFoldDB" id="A0A146G8F1"/>
<evidence type="ECO:0000313" key="3">
    <source>
        <dbReference type="EMBL" id="GAT33592.1"/>
    </source>
</evidence>
<dbReference type="InterPro" id="IPR036514">
    <property type="entry name" value="SGNH_hydro_sf"/>
</dbReference>
<dbReference type="InterPro" id="IPR008979">
    <property type="entry name" value="Galactose-bd-like_sf"/>
</dbReference>
<proteinExistence type="predicted"/>